<keyword evidence="1" id="KW-0175">Coiled coil</keyword>
<evidence type="ECO:0000313" key="4">
    <source>
        <dbReference type="Proteomes" id="UP000243502"/>
    </source>
</evidence>
<evidence type="ECO:0000256" key="2">
    <source>
        <dbReference type="SAM" id="MobiDB-lite"/>
    </source>
</evidence>
<gene>
    <name evidence="3" type="ORF">C2L65_35170</name>
</gene>
<dbReference type="Pfam" id="PF12128">
    <property type="entry name" value="DUF3584"/>
    <property type="match status" value="1"/>
</dbReference>
<sequence length="1229" mass="139996">MGELATTHGEGGRPRFALQRVLLIDSYTAGRITELPVEGGTAIVSPNGRGKTSLLQLIPAFYGERPDRIVKPVSNQGNFARYYLPRSTSYVVFEYRRDDVECCAILCADASGDGVEYRFVRSGFQREWFVHDDETTLVANANLFERLKLRGVSCTRKLPLDQYRAIIQAKRSHGSDVKQHRRDILDYAYGPGTHPLLHIERIVFGMFMRKSNFVDLQRMIVATVTDATGKISLGAERKKIEAWPDAFESYAAVMAEASRMDTIQRSYDAVLAAEQELRNIHGRFMSIDRELEGEQLEKQREQDVARDGLATAEQEYLSARRVIQELIEKAERAARDANATLASLQQQHQNYHKQDIEAKAALLDREREIEQNQQRLASRKAALLSELSNIEDEYRKILDGLTLQHKDREVAFERQRSAAKEASQSRLDALQAENRQQEDAARQVSLADEKEIQIAVSRANQMVGEATVRLNNPQAAAEFVEIAEQQQAKVDETHARQLDVIEREGEAKKLYEQKRAAFAQAENQLRNLNVQVTSENRKLDSLLMQASPDENSVLYLLRDKRPDWTQDIAKVLREDILTRVDLSPVIGALQDSVYGLQVDLESLDTPLVADELAIQREIGATREELQRLASRVEQQEAILIQSGAERERAEETLAHRTAETAMAKSARSSAEQQLKTARLDVQRSRDAAKEAARQALADAQRALDAAQQQMSAHRGRLNQEIETLTARYQQRVSGCRQELVESIEEIGTKETEEKKRYESAASQIDEERKAKLKANGVDTIALAELERQIAEAIGQLKTIADSRDLVHGWKRWLEVDWSRKHTYEDEVARAQKEKADRDEDLRACEKTWLEDANRRKQLIENIGRKLTDIKGKREQVTRQRLSLTQYQVDEGAIPAYDPAWQVITLVGQTSEQRRALGMHEGRLQTEIGAIKRVFTSSRHSPPDQYYEMQRQIIGPDRADQAREWVPPFKAWYSTEHEHYRNLLRVDARTIAEAVGDFRDRMDTFHRKVQQFNRELQDNLNSNQVFRSIGGLTVEIVSSIRELEYWDTIERVTESRREWMAGDVADMPPPEFGSALRELLNHWQIREGIQAELTNLVRIQGEVIENGNRRPFRKAEDLERISSNGLSYIAMVLIFVAFINRVRGSAPINIVWALDEIGALDTGNVILLVEILKKNNITLVTACPDPKPDVLALFRNRRSISGDRRVYDPSPAAPLQRRAGNEEEAEAINV</sequence>
<dbReference type="InterPro" id="IPR021979">
    <property type="entry name" value="DUF3584"/>
</dbReference>
<proteinExistence type="predicted"/>
<feature type="region of interest" description="Disordered" evidence="2">
    <location>
        <begin position="1203"/>
        <end position="1229"/>
    </location>
</feature>
<protein>
    <recommendedName>
        <fullName evidence="5">ATP-binding protein</fullName>
    </recommendedName>
</protein>
<organism evidence="3 4">
    <name type="scientific">Paraburkholderia terrae</name>
    <dbReference type="NCBI Taxonomy" id="311230"/>
    <lineage>
        <taxon>Bacteria</taxon>
        <taxon>Pseudomonadati</taxon>
        <taxon>Pseudomonadota</taxon>
        <taxon>Betaproteobacteria</taxon>
        <taxon>Burkholderiales</taxon>
        <taxon>Burkholderiaceae</taxon>
        <taxon>Paraburkholderia</taxon>
    </lineage>
</organism>
<accession>A0A2I8EZ49</accession>
<evidence type="ECO:0008006" key="5">
    <source>
        <dbReference type="Google" id="ProtNLM"/>
    </source>
</evidence>
<dbReference type="EMBL" id="CP026113">
    <property type="protein sequence ID" value="AUT64866.1"/>
    <property type="molecule type" value="Genomic_DNA"/>
</dbReference>
<dbReference type="RefSeq" id="WP_103254623.1">
    <property type="nucleotide sequence ID" value="NZ_CP026113.1"/>
</dbReference>
<feature type="coiled-coil region" evidence="1">
    <location>
        <begin position="511"/>
        <end position="545"/>
    </location>
</feature>
<feature type="coiled-coil region" evidence="1">
    <location>
        <begin position="667"/>
        <end position="723"/>
    </location>
</feature>
<feature type="coiled-coil region" evidence="1">
    <location>
        <begin position="309"/>
        <end position="393"/>
    </location>
</feature>
<reference evidence="3 4" key="1">
    <citation type="submission" date="2018-01" db="EMBL/GenBank/DDBJ databases">
        <title>Species boundaries and ecological features among Paraburkholderia terrae DSMZ17804T, P. hospita DSMZ17164T and P. caribensis DSMZ13236T.</title>
        <authorList>
            <person name="Pratama A.A."/>
        </authorList>
    </citation>
    <scope>NUCLEOTIDE SEQUENCE [LARGE SCALE GENOMIC DNA]</scope>
    <source>
        <strain evidence="3 4">DSM 17804</strain>
    </source>
</reference>
<evidence type="ECO:0000256" key="1">
    <source>
        <dbReference type="SAM" id="Coils"/>
    </source>
</evidence>
<name>A0A2I8EZ49_9BURK</name>
<dbReference type="KEGG" id="pter:C2L65_35170"/>
<dbReference type="AlphaFoldDB" id="A0A2I8EZ49"/>
<feature type="coiled-coil region" evidence="1">
    <location>
        <begin position="420"/>
        <end position="447"/>
    </location>
</feature>
<dbReference type="OrthoDB" id="9810371at2"/>
<evidence type="ECO:0000313" key="3">
    <source>
        <dbReference type="EMBL" id="AUT64866.1"/>
    </source>
</evidence>
<dbReference type="Proteomes" id="UP000243502">
    <property type="component" value="Chromosome 3"/>
</dbReference>